<protein>
    <submittedName>
        <fullName evidence="5">Plant intracell Ras-group-related LRR protein 1-like</fullName>
    </submittedName>
</protein>
<dbReference type="SUPFAM" id="SSF52058">
    <property type="entry name" value="L domain-like"/>
    <property type="match status" value="1"/>
</dbReference>
<feature type="region of interest" description="Disordered" evidence="4">
    <location>
        <begin position="155"/>
        <end position="179"/>
    </location>
</feature>
<proteinExistence type="inferred from homology"/>
<evidence type="ECO:0000313" key="5">
    <source>
        <dbReference type="EMBL" id="KZV33600.1"/>
    </source>
</evidence>
<evidence type="ECO:0000256" key="1">
    <source>
        <dbReference type="ARBA" id="ARBA00022614"/>
    </source>
</evidence>
<dbReference type="InterPro" id="IPR032675">
    <property type="entry name" value="LRR_dom_sf"/>
</dbReference>
<evidence type="ECO:0000256" key="4">
    <source>
        <dbReference type="SAM" id="MobiDB-lite"/>
    </source>
</evidence>
<dbReference type="AlphaFoldDB" id="A0A2Z7BH42"/>
<dbReference type="Proteomes" id="UP000250235">
    <property type="component" value="Unassembled WGS sequence"/>
</dbReference>
<dbReference type="GO" id="GO:0005737">
    <property type="term" value="C:cytoplasm"/>
    <property type="evidence" value="ECO:0007669"/>
    <property type="project" value="TreeGrafter"/>
</dbReference>
<evidence type="ECO:0000313" key="6">
    <source>
        <dbReference type="Proteomes" id="UP000250235"/>
    </source>
</evidence>
<dbReference type="InterPro" id="IPR001611">
    <property type="entry name" value="Leu-rich_rpt"/>
</dbReference>
<dbReference type="Pfam" id="PF13855">
    <property type="entry name" value="LRR_8"/>
    <property type="match status" value="2"/>
</dbReference>
<dbReference type="SMART" id="SM00364">
    <property type="entry name" value="LRR_BAC"/>
    <property type="match status" value="8"/>
</dbReference>
<keyword evidence="1" id="KW-0433">Leucine-rich repeat</keyword>
<dbReference type="Gene3D" id="3.80.10.10">
    <property type="entry name" value="Ribonuclease Inhibitor"/>
    <property type="match status" value="3"/>
</dbReference>
<keyword evidence="2" id="KW-0677">Repeat</keyword>
<keyword evidence="6" id="KW-1185">Reference proteome</keyword>
<dbReference type="EMBL" id="KV005724">
    <property type="protein sequence ID" value="KZV33600.1"/>
    <property type="molecule type" value="Genomic_DNA"/>
</dbReference>
<dbReference type="PANTHER" id="PTHR48051:SF54">
    <property type="entry name" value="LEUCINE-RICH REPEAT-CONTAINING PROTEIN"/>
    <property type="match status" value="1"/>
</dbReference>
<accession>A0A2Z7BH42</accession>
<dbReference type="GO" id="GO:0006952">
    <property type="term" value="P:defense response"/>
    <property type="evidence" value="ECO:0007669"/>
    <property type="project" value="UniProtKB-ARBA"/>
</dbReference>
<dbReference type="SMART" id="SM00369">
    <property type="entry name" value="LRR_TYP"/>
    <property type="match status" value="8"/>
</dbReference>
<dbReference type="InterPro" id="IPR050216">
    <property type="entry name" value="LRR_domain-containing"/>
</dbReference>
<name>A0A2Z7BH42_9LAMI</name>
<feature type="compositionally biased region" description="Acidic residues" evidence="4">
    <location>
        <begin position="158"/>
        <end position="178"/>
    </location>
</feature>
<gene>
    <name evidence="5" type="ORF">F511_34820</name>
</gene>
<dbReference type="GO" id="GO:0051707">
    <property type="term" value="P:response to other organism"/>
    <property type="evidence" value="ECO:0007669"/>
    <property type="project" value="UniProtKB-ARBA"/>
</dbReference>
<comment type="similarity">
    <text evidence="3">Belongs to the SHOC2 family.</text>
</comment>
<organism evidence="5 6">
    <name type="scientific">Dorcoceras hygrometricum</name>
    <dbReference type="NCBI Taxonomy" id="472368"/>
    <lineage>
        <taxon>Eukaryota</taxon>
        <taxon>Viridiplantae</taxon>
        <taxon>Streptophyta</taxon>
        <taxon>Embryophyta</taxon>
        <taxon>Tracheophyta</taxon>
        <taxon>Spermatophyta</taxon>
        <taxon>Magnoliopsida</taxon>
        <taxon>eudicotyledons</taxon>
        <taxon>Gunneridae</taxon>
        <taxon>Pentapetalae</taxon>
        <taxon>asterids</taxon>
        <taxon>lamiids</taxon>
        <taxon>Lamiales</taxon>
        <taxon>Gesneriaceae</taxon>
        <taxon>Didymocarpoideae</taxon>
        <taxon>Trichosporeae</taxon>
        <taxon>Loxocarpinae</taxon>
        <taxon>Dorcoceras</taxon>
    </lineage>
</organism>
<reference evidence="5 6" key="1">
    <citation type="journal article" date="2015" name="Proc. Natl. Acad. Sci. U.S.A.">
        <title>The resurrection genome of Boea hygrometrica: A blueprint for survival of dehydration.</title>
        <authorList>
            <person name="Xiao L."/>
            <person name="Yang G."/>
            <person name="Zhang L."/>
            <person name="Yang X."/>
            <person name="Zhao S."/>
            <person name="Ji Z."/>
            <person name="Zhou Q."/>
            <person name="Hu M."/>
            <person name="Wang Y."/>
            <person name="Chen M."/>
            <person name="Xu Y."/>
            <person name="Jin H."/>
            <person name="Xiao X."/>
            <person name="Hu G."/>
            <person name="Bao F."/>
            <person name="Hu Y."/>
            <person name="Wan P."/>
            <person name="Li L."/>
            <person name="Deng X."/>
            <person name="Kuang T."/>
            <person name="Xiang C."/>
            <person name="Zhu J.K."/>
            <person name="Oliver M.J."/>
            <person name="He Y."/>
        </authorList>
    </citation>
    <scope>NUCLEOTIDE SEQUENCE [LARGE SCALE GENOMIC DNA]</scope>
    <source>
        <strain evidence="6">cv. XS01</strain>
    </source>
</reference>
<dbReference type="InterPro" id="IPR003591">
    <property type="entry name" value="Leu-rich_rpt_typical-subtyp"/>
</dbReference>
<dbReference type="PROSITE" id="PS51450">
    <property type="entry name" value="LRR"/>
    <property type="match status" value="2"/>
</dbReference>
<sequence>MDPNPTNFPILSYVMAKLPSIKRSFSNAAAAAAFDVENPQSPPSKPEEPHFELTEKMPHLNNPKLISAMRRAVSDVAETRSALKALGTRPDHEAVDMARFKLSELSAQSSTVSDELNDNFKMYKAVISLDEMHDAYEKMLGEAERKLERIYEATVAGEGEDVEEEEKEEGENADEAEEMNEKVARTLKETESGKGIEKVDLSESKLRALPEAFGRLASVIVLNLSHNQLEAIPDSVTGLENLEELYLSSNILESLPDAIGLLFKLKILDVSGNKLIALPDSISHCRLLIELDASFNKLTYLPTNIGFELVNLKRLSIQYNKIRSLPLSIGGMKSLKLLDVHFNELHSLPHSVGKLINLEILNLSNNFSDLTELPANISALISLKELDLSNNQIHTLPFTFGQLFNLTKLNLDHNPLRIPPEEVVNKGVESIKLYMAKRRDEILMEEERKAAHETSEQTQASLLTRSTSWLNNLVSNVSGYLGGSSKSNSNSNYLNQQL</sequence>
<dbReference type="Pfam" id="PF00560">
    <property type="entry name" value="LRR_1"/>
    <property type="match status" value="1"/>
</dbReference>
<dbReference type="OrthoDB" id="1668230at2759"/>
<evidence type="ECO:0000256" key="2">
    <source>
        <dbReference type="ARBA" id="ARBA00022737"/>
    </source>
</evidence>
<evidence type="ECO:0000256" key="3">
    <source>
        <dbReference type="ARBA" id="ARBA00023786"/>
    </source>
</evidence>
<dbReference type="PANTHER" id="PTHR48051">
    <property type="match status" value="1"/>
</dbReference>